<protein>
    <submittedName>
        <fullName evidence="1">Uncharacterized protein</fullName>
    </submittedName>
</protein>
<name>A0A7J6A0E9_AMEME</name>
<gene>
    <name evidence="1" type="ORF">AMELA_G00213400</name>
</gene>
<keyword evidence="2" id="KW-1185">Reference proteome</keyword>
<proteinExistence type="predicted"/>
<evidence type="ECO:0000313" key="1">
    <source>
        <dbReference type="EMBL" id="KAF4076345.1"/>
    </source>
</evidence>
<reference evidence="1 2" key="1">
    <citation type="submission" date="2020-02" db="EMBL/GenBank/DDBJ databases">
        <title>A chromosome-scale genome assembly of the black bullhead catfish (Ameiurus melas).</title>
        <authorList>
            <person name="Wen M."/>
            <person name="Zham M."/>
            <person name="Cabau C."/>
            <person name="Klopp C."/>
            <person name="Donnadieu C."/>
            <person name="Roques C."/>
            <person name="Bouchez O."/>
            <person name="Lampietro C."/>
            <person name="Jouanno E."/>
            <person name="Herpin A."/>
            <person name="Louis A."/>
            <person name="Berthelot C."/>
            <person name="Parey E."/>
            <person name="Roest-Crollius H."/>
            <person name="Braasch I."/>
            <person name="Postlethwait J."/>
            <person name="Robinson-Rechavi M."/>
            <person name="Echchiki A."/>
            <person name="Begum T."/>
            <person name="Montfort J."/>
            <person name="Schartl M."/>
            <person name="Bobe J."/>
            <person name="Guiguen Y."/>
        </authorList>
    </citation>
    <scope>NUCLEOTIDE SEQUENCE [LARGE SCALE GENOMIC DNA]</scope>
    <source>
        <strain evidence="1">M_S1</strain>
        <tissue evidence="1">Blood</tissue>
    </source>
</reference>
<dbReference type="AlphaFoldDB" id="A0A7J6A0E9"/>
<sequence>MAFPGLSAYECVFRDCIISCVQTLWQEVDGGVVCSKCETQIRGCSQKAHAHCWAGEGCTALILFRRKRRDGICEWCVSV</sequence>
<dbReference type="Proteomes" id="UP000593565">
    <property type="component" value="Unassembled WGS sequence"/>
</dbReference>
<organism evidence="1 2">
    <name type="scientific">Ameiurus melas</name>
    <name type="common">Black bullhead</name>
    <name type="synonym">Silurus melas</name>
    <dbReference type="NCBI Taxonomy" id="219545"/>
    <lineage>
        <taxon>Eukaryota</taxon>
        <taxon>Metazoa</taxon>
        <taxon>Chordata</taxon>
        <taxon>Craniata</taxon>
        <taxon>Vertebrata</taxon>
        <taxon>Euteleostomi</taxon>
        <taxon>Actinopterygii</taxon>
        <taxon>Neopterygii</taxon>
        <taxon>Teleostei</taxon>
        <taxon>Ostariophysi</taxon>
        <taxon>Siluriformes</taxon>
        <taxon>Ictaluridae</taxon>
        <taxon>Ameiurus</taxon>
    </lineage>
</organism>
<accession>A0A7J6A0E9</accession>
<evidence type="ECO:0000313" key="2">
    <source>
        <dbReference type="Proteomes" id="UP000593565"/>
    </source>
</evidence>
<comment type="caution">
    <text evidence="1">The sequence shown here is derived from an EMBL/GenBank/DDBJ whole genome shotgun (WGS) entry which is preliminary data.</text>
</comment>
<dbReference type="EMBL" id="JAAGNN010000019">
    <property type="protein sequence ID" value="KAF4076345.1"/>
    <property type="molecule type" value="Genomic_DNA"/>
</dbReference>